<evidence type="ECO:0000313" key="3">
    <source>
        <dbReference type="Proteomes" id="UP000078237"/>
    </source>
</evidence>
<dbReference type="PANTHER" id="PTHR24148">
    <property type="entry name" value="ANKYRIN REPEAT DOMAIN-CONTAINING PROTEIN 39 HOMOLOG-RELATED"/>
    <property type="match status" value="1"/>
</dbReference>
<dbReference type="PANTHER" id="PTHR24148:SF64">
    <property type="entry name" value="HETEROKARYON INCOMPATIBILITY DOMAIN-CONTAINING PROTEIN"/>
    <property type="match status" value="1"/>
</dbReference>
<evidence type="ECO:0000259" key="1">
    <source>
        <dbReference type="Pfam" id="PF06985"/>
    </source>
</evidence>
<name>A0A175W5C2_9PEZI</name>
<protein>
    <submittedName>
        <fullName evidence="2">Heterokaryon incompatibility protein 6, OR allele</fullName>
    </submittedName>
</protein>
<keyword evidence="3" id="KW-1185">Reference proteome</keyword>
<sequence>MEFMYPPLEDGQIRVLHLHATDDDHPDNLRCMLENVYLHSVPPYEAISYRWQDTGTVDIRDVSTNMNGQTVHGQNSLAVTKSLFNVLRDIRLATPFSKTRTVWADGICINQRDIAERSAQVQLMDQIYSKAQRVITYIGEADSNTRSALELAEKMVKLGWTSEPALGYCGQERDEQQCDLLGIGYTPSFEGHPHPAVKALQSMLNAPWSRRLWIVQESVLNCDMLMMCGPHEMPWTMLHDLGFLISEKKLAGVLTLGDLGRPDFDSGINSSWQMIRRMAWFRERFETKRLAMIDLMHLTNKMLCFDPRDRVYALYGVFRAIDASRSGPDVKVDYNKTVAQVYTDAARFFLTRSGGLGVFATIASESEEPGLPSWVPDWKLAGREDFFRLSCEQASYGACGRMRISAKIDDIAGRITLSGILVDRISYVSGNVLLSSFNPAKNNRCTLWLKEHLDMVRDSDKYNDMDAVDVFWRSLTADAFAVYPPGPDESSVTALGQLLFLMNGVDMRTHGKKERVVIPGVEERDDEYNRWISYFPRRAAERVFCMTEEGYCGLLPPRSSVGDYVAVVRGGRVPLVLRGVPGEPFKLLGEAYVHGLMSGEVVEGESFKRRIKKHRSFLSEP</sequence>
<dbReference type="InterPro" id="IPR010730">
    <property type="entry name" value="HET"/>
</dbReference>
<dbReference type="STRING" id="100816.A0A175W5C2"/>
<dbReference type="OrthoDB" id="2157530at2759"/>
<dbReference type="InterPro" id="IPR052895">
    <property type="entry name" value="HetReg/Transcr_Mod"/>
</dbReference>
<dbReference type="AlphaFoldDB" id="A0A175W5C2"/>
<gene>
    <name evidence="2" type="ORF">MMYC01_204747</name>
</gene>
<accession>A0A175W5C2</accession>
<dbReference type="Proteomes" id="UP000078237">
    <property type="component" value="Unassembled WGS sequence"/>
</dbReference>
<dbReference type="Pfam" id="PF06985">
    <property type="entry name" value="HET"/>
    <property type="match status" value="1"/>
</dbReference>
<reference evidence="2 3" key="1">
    <citation type="journal article" date="2016" name="Genome Announc.">
        <title>Genome Sequence of Madurella mycetomatis mm55, Isolated from a Human Mycetoma Case in Sudan.</title>
        <authorList>
            <person name="Smit S."/>
            <person name="Derks M.F."/>
            <person name="Bervoets S."/>
            <person name="Fahal A."/>
            <person name="van Leeuwen W."/>
            <person name="van Belkum A."/>
            <person name="van de Sande W.W."/>
        </authorList>
    </citation>
    <scope>NUCLEOTIDE SEQUENCE [LARGE SCALE GENOMIC DNA]</scope>
    <source>
        <strain evidence="3">mm55</strain>
    </source>
</reference>
<comment type="caution">
    <text evidence="2">The sequence shown here is derived from an EMBL/GenBank/DDBJ whole genome shotgun (WGS) entry which is preliminary data.</text>
</comment>
<dbReference type="Pfam" id="PF26639">
    <property type="entry name" value="Het-6_barrel"/>
    <property type="match status" value="1"/>
</dbReference>
<proteinExistence type="predicted"/>
<feature type="domain" description="Heterokaryon incompatibility" evidence="1">
    <location>
        <begin position="44"/>
        <end position="217"/>
    </location>
</feature>
<organism evidence="2 3">
    <name type="scientific">Madurella mycetomatis</name>
    <dbReference type="NCBI Taxonomy" id="100816"/>
    <lineage>
        <taxon>Eukaryota</taxon>
        <taxon>Fungi</taxon>
        <taxon>Dikarya</taxon>
        <taxon>Ascomycota</taxon>
        <taxon>Pezizomycotina</taxon>
        <taxon>Sordariomycetes</taxon>
        <taxon>Sordariomycetidae</taxon>
        <taxon>Sordariales</taxon>
        <taxon>Sordariales incertae sedis</taxon>
        <taxon>Madurella</taxon>
    </lineage>
</organism>
<dbReference type="VEuPathDB" id="FungiDB:MMYC01_204747"/>
<evidence type="ECO:0000313" key="2">
    <source>
        <dbReference type="EMBL" id="KXX78936.1"/>
    </source>
</evidence>
<dbReference type="EMBL" id="LCTW02000102">
    <property type="protein sequence ID" value="KXX78936.1"/>
    <property type="molecule type" value="Genomic_DNA"/>
</dbReference>